<feature type="transmembrane region" description="Helical" evidence="1">
    <location>
        <begin position="229"/>
        <end position="254"/>
    </location>
</feature>
<dbReference type="HOGENOM" id="CLU_851559_0_0_2"/>
<organism evidence="3 4">
    <name type="scientific">Methanospirillum hungatei JF-1 (strain ATCC 27890 / DSM 864 / NBRC 100397 / JF-1)</name>
    <dbReference type="NCBI Taxonomy" id="323259"/>
    <lineage>
        <taxon>Archaea</taxon>
        <taxon>Methanobacteriati</taxon>
        <taxon>Methanobacteriota</taxon>
        <taxon>Stenosarchaea group</taxon>
        <taxon>Methanomicrobia</taxon>
        <taxon>Methanomicrobiales</taxon>
        <taxon>Methanospirillaceae</taxon>
        <taxon>Methanospirillum</taxon>
    </lineage>
</organism>
<dbReference type="OrthoDB" id="117947at2157"/>
<dbReference type="InterPro" id="IPR058486">
    <property type="entry name" value="DUF8173"/>
</dbReference>
<dbReference type="Pfam" id="PF26514">
    <property type="entry name" value="DUF8173"/>
    <property type="match status" value="1"/>
</dbReference>
<dbReference type="KEGG" id="mhu:Mhun_0532"/>
<sequence>MTNLMAHKIMILIALIITAGLIISPVTAFDTRSGDNIVINEPIDDDLVASGGSMIVNAPVKSITWAGGTLIVNEPVEKNLIAAGATIQVNAPIGTDLIVFGGNIDINGDVGGKVMAFGGSITMSGNAENIAATGGTVVLGKNSVISKDAIISASGYTTQARILGNLTVEDEQNGDCGFSMKEIGNIIQAFITFAMILCFFGFLILGIIFVKLCPAFYTSLVKTGKEKTIISLVAGIAGLLIGCILCVILLITIIGIPLAFFLFLLILLGLMLANILTGALVGEWIQQLAKKEVSLIWGFVVGFIVLNALFFIPYIGFIFWVVSVFLGFGMLVLTCYEAYADSGL</sequence>
<evidence type="ECO:0000313" key="3">
    <source>
        <dbReference type="EMBL" id="ABD40292.1"/>
    </source>
</evidence>
<evidence type="ECO:0000256" key="1">
    <source>
        <dbReference type="SAM" id="Phobius"/>
    </source>
</evidence>
<evidence type="ECO:0000313" key="4">
    <source>
        <dbReference type="Proteomes" id="UP000001941"/>
    </source>
</evidence>
<dbReference type="Proteomes" id="UP000001941">
    <property type="component" value="Chromosome"/>
</dbReference>
<name>Q2FL67_METHJ</name>
<keyword evidence="1" id="KW-0812">Transmembrane</keyword>
<keyword evidence="1" id="KW-0472">Membrane</keyword>
<protein>
    <recommendedName>
        <fullName evidence="2">DUF8173 domain-containing protein</fullName>
    </recommendedName>
</protein>
<dbReference type="GeneID" id="3925031"/>
<dbReference type="InParanoid" id="Q2FL67"/>
<dbReference type="EMBL" id="CP000254">
    <property type="protein sequence ID" value="ABD40292.1"/>
    <property type="molecule type" value="Genomic_DNA"/>
</dbReference>
<gene>
    <name evidence="3" type="ordered locus">Mhun_0532</name>
</gene>
<feature type="transmembrane region" description="Helical" evidence="1">
    <location>
        <begin position="189"/>
        <end position="217"/>
    </location>
</feature>
<keyword evidence="1" id="KW-1133">Transmembrane helix</keyword>
<dbReference type="RefSeq" id="WP_011447579.1">
    <property type="nucleotide sequence ID" value="NC_007796.1"/>
</dbReference>
<keyword evidence="4" id="KW-1185">Reference proteome</keyword>
<reference evidence="4" key="1">
    <citation type="journal article" date="2016" name="Stand. Genomic Sci.">
        <title>Complete genome sequence of Methanospirillum hungatei type strain JF1.</title>
        <authorList>
            <person name="Gunsalus R.P."/>
            <person name="Cook L.E."/>
            <person name="Crable B."/>
            <person name="Rohlin L."/>
            <person name="McDonald E."/>
            <person name="Mouttaki H."/>
            <person name="Sieber J.R."/>
            <person name="Poweleit N."/>
            <person name="Zhou H."/>
            <person name="Lapidus A.L."/>
            <person name="Daligault H.E."/>
            <person name="Land M."/>
            <person name="Gilna P."/>
            <person name="Ivanova N."/>
            <person name="Kyrpides N."/>
            <person name="Culley D.E."/>
            <person name="McInerney M.J."/>
        </authorList>
    </citation>
    <scope>NUCLEOTIDE SEQUENCE [LARGE SCALE GENOMIC DNA]</scope>
    <source>
        <strain evidence="4">ATCC 27890 / DSM 864 / NBRC 100397 / JF-1</strain>
    </source>
</reference>
<evidence type="ECO:0000259" key="2">
    <source>
        <dbReference type="Pfam" id="PF26514"/>
    </source>
</evidence>
<dbReference type="eggNOG" id="arCOG04555">
    <property type="taxonomic scope" value="Archaea"/>
</dbReference>
<feature type="transmembrane region" description="Helical" evidence="1">
    <location>
        <begin position="318"/>
        <end position="339"/>
    </location>
</feature>
<accession>Q2FL67</accession>
<proteinExistence type="predicted"/>
<dbReference type="EnsemblBacteria" id="ABD40292">
    <property type="protein sequence ID" value="ABD40292"/>
    <property type="gene ID" value="Mhun_0532"/>
</dbReference>
<dbReference type="AlphaFoldDB" id="Q2FL67"/>
<feature type="transmembrane region" description="Helical" evidence="1">
    <location>
        <begin position="293"/>
        <end position="312"/>
    </location>
</feature>
<dbReference type="STRING" id="323259.Mhun_0532"/>
<feature type="transmembrane region" description="Helical" evidence="1">
    <location>
        <begin position="260"/>
        <end position="281"/>
    </location>
</feature>
<feature type="domain" description="DUF8173" evidence="2">
    <location>
        <begin position="192"/>
        <end position="332"/>
    </location>
</feature>